<evidence type="ECO:0000313" key="4">
    <source>
        <dbReference type="EMBL" id="KAG7131814.1"/>
    </source>
</evidence>
<protein>
    <recommendedName>
        <fullName evidence="2">Cyclin N-terminal domain-containing protein</fullName>
    </recommendedName>
</protein>
<evidence type="ECO:0000259" key="2">
    <source>
        <dbReference type="Pfam" id="PF00134"/>
    </source>
</evidence>
<feature type="region of interest" description="Disordered" evidence="1">
    <location>
        <begin position="236"/>
        <end position="257"/>
    </location>
</feature>
<evidence type="ECO:0000313" key="3">
    <source>
        <dbReference type="EMBL" id="CRK17797.1"/>
    </source>
</evidence>
<dbReference type="SUPFAM" id="SSF47954">
    <property type="entry name" value="Cyclin-like"/>
    <property type="match status" value="1"/>
</dbReference>
<dbReference type="OrthoDB" id="3877279at2759"/>
<dbReference type="AlphaFoldDB" id="A0A0G4L706"/>
<reference evidence="3 5" key="1">
    <citation type="submission" date="2015-05" db="EMBL/GenBank/DDBJ databases">
        <authorList>
            <person name="Wang D.B."/>
            <person name="Wang M."/>
        </authorList>
    </citation>
    <scope>NUCLEOTIDE SEQUENCE [LARGE SCALE GENOMIC DNA]</scope>
    <source>
        <strain evidence="3">VL1</strain>
    </source>
</reference>
<reference evidence="4" key="2">
    <citation type="journal article" date="2021" name="Mol. Plant Pathol.">
        <title>A 20-kb lineage-specific genomic region tames virulence in pathogenic amphidiploid Verticillium longisporum.</title>
        <authorList>
            <person name="Harting R."/>
            <person name="Starke J."/>
            <person name="Kusch H."/>
            <person name="Poggeler S."/>
            <person name="Maurus I."/>
            <person name="Schluter R."/>
            <person name="Landesfeind M."/>
            <person name="Bulla I."/>
            <person name="Nowrousian M."/>
            <person name="de Jonge R."/>
            <person name="Stahlhut G."/>
            <person name="Hoff K.J."/>
            <person name="Asshauer K.P."/>
            <person name="Thurmer A."/>
            <person name="Stanke M."/>
            <person name="Daniel R."/>
            <person name="Morgenstern B."/>
            <person name="Thomma B.P.H.J."/>
            <person name="Kronstad J.W."/>
            <person name="Braus-Stromeyer S.A."/>
            <person name="Braus G.H."/>
        </authorList>
    </citation>
    <scope>NUCLEOTIDE SEQUENCE</scope>
    <source>
        <strain evidence="4">Vl32</strain>
    </source>
</reference>
<dbReference type="Gene3D" id="1.10.472.10">
    <property type="entry name" value="Cyclin-like"/>
    <property type="match status" value="1"/>
</dbReference>
<accession>A0A0G4L706</accession>
<dbReference type="InterPro" id="IPR006671">
    <property type="entry name" value="Cyclin_N"/>
</dbReference>
<proteinExistence type="predicted"/>
<dbReference type="EMBL" id="JAEMWZ010000197">
    <property type="protein sequence ID" value="KAG7131814.1"/>
    <property type="molecule type" value="Genomic_DNA"/>
</dbReference>
<keyword evidence="5" id="KW-1185">Reference proteome</keyword>
<dbReference type="Pfam" id="PF00134">
    <property type="entry name" value="Cyclin_N"/>
    <property type="match status" value="1"/>
</dbReference>
<dbReference type="Proteomes" id="UP000044602">
    <property type="component" value="Unassembled WGS sequence"/>
</dbReference>
<organism evidence="3 5">
    <name type="scientific">Verticillium longisporum</name>
    <name type="common">Verticillium dahliae var. longisporum</name>
    <dbReference type="NCBI Taxonomy" id="100787"/>
    <lineage>
        <taxon>Eukaryota</taxon>
        <taxon>Fungi</taxon>
        <taxon>Dikarya</taxon>
        <taxon>Ascomycota</taxon>
        <taxon>Pezizomycotina</taxon>
        <taxon>Sordariomycetes</taxon>
        <taxon>Hypocreomycetidae</taxon>
        <taxon>Glomerellales</taxon>
        <taxon>Plectosphaerellaceae</taxon>
        <taxon>Verticillium</taxon>
    </lineage>
</organism>
<feature type="compositionally biased region" description="Polar residues" evidence="1">
    <location>
        <begin position="244"/>
        <end position="257"/>
    </location>
</feature>
<gene>
    <name evidence="3" type="ORF">BN1708_003074</name>
    <name evidence="4" type="ORF">HYQ45_009656</name>
</gene>
<dbReference type="EMBL" id="CVQH01008890">
    <property type="protein sequence ID" value="CRK17797.1"/>
    <property type="molecule type" value="Genomic_DNA"/>
</dbReference>
<evidence type="ECO:0000313" key="5">
    <source>
        <dbReference type="Proteomes" id="UP000044602"/>
    </source>
</evidence>
<evidence type="ECO:0000256" key="1">
    <source>
        <dbReference type="SAM" id="MobiDB-lite"/>
    </source>
</evidence>
<dbReference type="InterPro" id="IPR036915">
    <property type="entry name" value="Cyclin-like_sf"/>
</dbReference>
<feature type="region of interest" description="Disordered" evidence="1">
    <location>
        <begin position="275"/>
        <end position="310"/>
    </location>
</feature>
<feature type="domain" description="Cyclin N-terminal" evidence="2">
    <location>
        <begin position="145"/>
        <end position="211"/>
    </location>
</feature>
<sequence>MGIMARDPAVVSDDDYEVEDMYFTYRPLSNLPTPPLSSRNSSADHSPKASFDELDAELLQDKYLGPAVHLINLVPTSASLRTPSTSAVQSLLARTALPLESIALASCILDSLNSKFALSWRLSCPLIADPSLSPSKRHSLAGPFFQQRQMHIDSVQPELIILAALVIAAKFTEDQQDSTAYYCASWGRNIWSCEQLNVTERCICENLNWRIKPLVDDEDLITETLVDMQLAARHYRPAPRPVQKNASDGSGHSKSKSMSVGTAVVGLGLQLTPVDTPVYDEDGGGSPASDYLSLPRSATLGSLSPVGEES</sequence>
<dbReference type="Proteomes" id="UP000689129">
    <property type="component" value="Unassembled WGS sequence"/>
</dbReference>
<name>A0A0G4L706_VERLO</name>